<comment type="caution">
    <text evidence="1">The sequence shown here is derived from an EMBL/GenBank/DDBJ whole genome shotgun (WGS) entry which is preliminary data.</text>
</comment>
<name>A0A430AVZ0_9ENTE</name>
<sequence>MRIDDKNKTIWMNESIPDELMLKLKKYNYISKLAELSKISGKFGMPIAQNDRDWSDITFAVFNGYKFESENNKKYYWRKKNEHSAWFEEERYLTSFKFSDNENYCYVLGSKNGSLKKTEKQARDILKDDFDKFEKVEMEESKQ</sequence>
<evidence type="ECO:0008006" key="3">
    <source>
        <dbReference type="Google" id="ProtNLM"/>
    </source>
</evidence>
<gene>
    <name evidence="1" type="ORF">CBF29_06440</name>
</gene>
<dbReference type="AlphaFoldDB" id="A0A430AVZ0"/>
<evidence type="ECO:0000313" key="1">
    <source>
        <dbReference type="EMBL" id="RSU12232.1"/>
    </source>
</evidence>
<dbReference type="RefSeq" id="WP_126808638.1">
    <property type="nucleotide sequence ID" value="NZ_NGKA01000008.1"/>
</dbReference>
<accession>A0A430AVZ0</accession>
<dbReference type="Proteomes" id="UP000287605">
    <property type="component" value="Unassembled WGS sequence"/>
</dbReference>
<reference evidence="1 2" key="1">
    <citation type="submission" date="2017-05" db="EMBL/GenBank/DDBJ databases">
        <title>Vagococcus spp. assemblies.</title>
        <authorList>
            <person name="Gulvik C.A."/>
        </authorList>
    </citation>
    <scope>NUCLEOTIDE SEQUENCE [LARGE SCALE GENOMIC DNA]</scope>
    <source>
        <strain evidence="1 2">CCUG 51432</strain>
    </source>
</reference>
<protein>
    <recommendedName>
        <fullName evidence="3">DUF1642 domain-containing protein</fullName>
    </recommendedName>
</protein>
<evidence type="ECO:0000313" key="2">
    <source>
        <dbReference type="Proteomes" id="UP000287605"/>
    </source>
</evidence>
<proteinExistence type="predicted"/>
<organism evidence="1 2">
    <name type="scientific">Vagococcus elongatus</name>
    <dbReference type="NCBI Taxonomy" id="180344"/>
    <lineage>
        <taxon>Bacteria</taxon>
        <taxon>Bacillati</taxon>
        <taxon>Bacillota</taxon>
        <taxon>Bacilli</taxon>
        <taxon>Lactobacillales</taxon>
        <taxon>Enterococcaceae</taxon>
        <taxon>Vagococcus</taxon>
    </lineage>
</organism>
<dbReference type="EMBL" id="NGKA01000008">
    <property type="protein sequence ID" value="RSU12232.1"/>
    <property type="molecule type" value="Genomic_DNA"/>
</dbReference>
<keyword evidence="2" id="KW-1185">Reference proteome</keyword>